<keyword evidence="8" id="KW-1133">Transmembrane helix</keyword>
<evidence type="ECO:0000256" key="6">
    <source>
        <dbReference type="ARBA" id="ARBA00022692"/>
    </source>
</evidence>
<dbReference type="STRING" id="177439.DP2971"/>
<dbReference type="PANTHER" id="PTHR33446">
    <property type="entry name" value="PROTEIN TONB-RELATED"/>
    <property type="match status" value="1"/>
</dbReference>
<keyword evidence="6" id="KW-0812">Transmembrane</keyword>
<dbReference type="GO" id="GO:0031992">
    <property type="term" value="F:energy transducer activity"/>
    <property type="evidence" value="ECO:0007669"/>
    <property type="project" value="InterPro"/>
</dbReference>
<comment type="similarity">
    <text evidence="2">Belongs to the TonB family.</text>
</comment>
<dbReference type="AlphaFoldDB" id="Q6AIY0"/>
<dbReference type="OrthoDB" id="9810145at2"/>
<evidence type="ECO:0000256" key="1">
    <source>
        <dbReference type="ARBA" id="ARBA00004383"/>
    </source>
</evidence>
<dbReference type="SUPFAM" id="SSF74653">
    <property type="entry name" value="TolA/TonB C-terminal domain"/>
    <property type="match status" value="1"/>
</dbReference>
<dbReference type="InterPro" id="IPR006260">
    <property type="entry name" value="TonB/TolA_C"/>
</dbReference>
<dbReference type="eggNOG" id="COG0810">
    <property type="taxonomic scope" value="Bacteria"/>
</dbReference>
<dbReference type="Proteomes" id="UP000000602">
    <property type="component" value="Chromosome"/>
</dbReference>
<dbReference type="HOGENOM" id="CLU_1287096_0_0_7"/>
<keyword evidence="9" id="KW-0472">Membrane</keyword>
<evidence type="ECO:0000256" key="3">
    <source>
        <dbReference type="ARBA" id="ARBA00022448"/>
    </source>
</evidence>
<dbReference type="GO" id="GO:0055085">
    <property type="term" value="P:transmembrane transport"/>
    <property type="evidence" value="ECO:0007669"/>
    <property type="project" value="InterPro"/>
</dbReference>
<gene>
    <name evidence="11" type="ordered locus">DP2971</name>
</gene>
<dbReference type="GO" id="GO:0030288">
    <property type="term" value="C:outer membrane-bounded periplasmic space"/>
    <property type="evidence" value="ECO:0007669"/>
    <property type="project" value="InterPro"/>
</dbReference>
<dbReference type="PROSITE" id="PS52015">
    <property type="entry name" value="TONB_CTD"/>
    <property type="match status" value="1"/>
</dbReference>
<dbReference type="InterPro" id="IPR003538">
    <property type="entry name" value="TonB"/>
</dbReference>
<dbReference type="RefSeq" id="WP_011190212.1">
    <property type="nucleotide sequence ID" value="NC_006138.1"/>
</dbReference>
<dbReference type="KEGG" id="dps:DP2971"/>
<evidence type="ECO:0000256" key="7">
    <source>
        <dbReference type="ARBA" id="ARBA00022927"/>
    </source>
</evidence>
<evidence type="ECO:0000256" key="2">
    <source>
        <dbReference type="ARBA" id="ARBA00006555"/>
    </source>
</evidence>
<evidence type="ECO:0000256" key="8">
    <source>
        <dbReference type="ARBA" id="ARBA00022989"/>
    </source>
</evidence>
<evidence type="ECO:0000313" key="12">
    <source>
        <dbReference type="Proteomes" id="UP000000602"/>
    </source>
</evidence>
<keyword evidence="12" id="KW-1185">Reference proteome</keyword>
<evidence type="ECO:0000313" key="11">
    <source>
        <dbReference type="EMBL" id="CAG37700.1"/>
    </source>
</evidence>
<protein>
    <submittedName>
        <fullName evidence="11">Similar to TonB protein</fullName>
    </submittedName>
</protein>
<proteinExistence type="inferred from homology"/>
<keyword evidence="4" id="KW-1003">Cell membrane</keyword>
<name>Q6AIY0_DESPS</name>
<evidence type="ECO:0000256" key="5">
    <source>
        <dbReference type="ARBA" id="ARBA00022519"/>
    </source>
</evidence>
<evidence type="ECO:0000259" key="10">
    <source>
        <dbReference type="PROSITE" id="PS52015"/>
    </source>
</evidence>
<evidence type="ECO:0000256" key="4">
    <source>
        <dbReference type="ARBA" id="ARBA00022475"/>
    </source>
</evidence>
<dbReference type="PRINTS" id="PR01374">
    <property type="entry name" value="TONBPROTEIN"/>
</dbReference>
<keyword evidence="5" id="KW-0997">Cell inner membrane</keyword>
<dbReference type="Gene3D" id="3.30.1150.10">
    <property type="match status" value="1"/>
</dbReference>
<sequence>MMQVCLRYGLALLGALLVTVVLCSVAPLMMSGAQAPPQEPISPIELMASIYTPPEKRKIIKREKVKPLPTLKKPLPRPPAKMEQIDIALAPLQMNLPAMQAASLPVLDISQGKAGLSGMGAGGIFDLANVDQAPKLLRYYPPLYPAKAKGQGVEGKVLVRCLVTATGLVRDAQIISADPPGYFERVSLKTVQRWKFAPARYQGKKVAVYVDIPLSFTLD</sequence>
<dbReference type="GO" id="GO:0015891">
    <property type="term" value="P:siderophore transport"/>
    <property type="evidence" value="ECO:0007669"/>
    <property type="project" value="InterPro"/>
</dbReference>
<accession>Q6AIY0</accession>
<evidence type="ECO:0000256" key="9">
    <source>
        <dbReference type="ARBA" id="ARBA00023136"/>
    </source>
</evidence>
<dbReference type="InterPro" id="IPR051045">
    <property type="entry name" value="TonB-dependent_transducer"/>
</dbReference>
<organism evidence="11 12">
    <name type="scientific">Desulfotalea psychrophila (strain LSv54 / DSM 12343)</name>
    <dbReference type="NCBI Taxonomy" id="177439"/>
    <lineage>
        <taxon>Bacteria</taxon>
        <taxon>Pseudomonadati</taxon>
        <taxon>Thermodesulfobacteriota</taxon>
        <taxon>Desulfobulbia</taxon>
        <taxon>Desulfobulbales</taxon>
        <taxon>Desulfocapsaceae</taxon>
        <taxon>Desulfotalea</taxon>
    </lineage>
</organism>
<dbReference type="NCBIfam" id="TIGR01352">
    <property type="entry name" value="tonB_Cterm"/>
    <property type="match status" value="1"/>
</dbReference>
<keyword evidence="3" id="KW-0813">Transport</keyword>
<dbReference type="EMBL" id="CR522870">
    <property type="protein sequence ID" value="CAG37700.1"/>
    <property type="molecule type" value="Genomic_DNA"/>
</dbReference>
<comment type="subcellular location">
    <subcellularLocation>
        <location evidence="1">Cell inner membrane</location>
        <topology evidence="1">Single-pass membrane protein</topology>
        <orientation evidence="1">Periplasmic side</orientation>
    </subcellularLocation>
</comment>
<feature type="domain" description="TonB C-terminal" evidence="10">
    <location>
        <begin position="129"/>
        <end position="219"/>
    </location>
</feature>
<dbReference type="InterPro" id="IPR037682">
    <property type="entry name" value="TonB_C"/>
</dbReference>
<reference evidence="12" key="1">
    <citation type="journal article" date="2004" name="Environ. Microbiol.">
        <title>The genome of Desulfotalea psychrophila, a sulfate-reducing bacterium from permanently cold Arctic sediments.</title>
        <authorList>
            <person name="Rabus R."/>
            <person name="Ruepp A."/>
            <person name="Frickey T."/>
            <person name="Rattei T."/>
            <person name="Fartmann B."/>
            <person name="Stark M."/>
            <person name="Bauer M."/>
            <person name="Zibat A."/>
            <person name="Lombardot T."/>
            <person name="Becker I."/>
            <person name="Amann J."/>
            <person name="Gellner K."/>
            <person name="Teeling H."/>
            <person name="Leuschner W.D."/>
            <person name="Gloeckner F.-O."/>
            <person name="Lupas A.N."/>
            <person name="Amann R."/>
            <person name="Klenk H.-P."/>
        </authorList>
    </citation>
    <scope>NUCLEOTIDE SEQUENCE [LARGE SCALE GENOMIC DNA]</scope>
    <source>
        <strain evidence="12">DSM 12343 / LSv54</strain>
    </source>
</reference>
<dbReference type="GO" id="GO:0015031">
    <property type="term" value="P:protein transport"/>
    <property type="evidence" value="ECO:0007669"/>
    <property type="project" value="UniProtKB-KW"/>
</dbReference>
<dbReference type="Pfam" id="PF03544">
    <property type="entry name" value="TonB_C"/>
    <property type="match status" value="1"/>
</dbReference>
<dbReference type="GO" id="GO:0005886">
    <property type="term" value="C:plasma membrane"/>
    <property type="evidence" value="ECO:0007669"/>
    <property type="project" value="UniProtKB-SubCell"/>
</dbReference>
<keyword evidence="7" id="KW-0653">Protein transport</keyword>